<comment type="caution">
    <text evidence="1">The sequence shown here is derived from an EMBL/GenBank/DDBJ whole genome shotgun (WGS) entry which is preliminary data.</text>
</comment>
<sequence>MSSWGWNTLVKVDSDCGSLVIQDIYELTVSRIALAKDRQ</sequence>
<name>A0A8T1E5R4_9STRA</name>
<organism evidence="1 2">
    <name type="scientific">Phytophthora cactorum</name>
    <dbReference type="NCBI Taxonomy" id="29920"/>
    <lineage>
        <taxon>Eukaryota</taxon>
        <taxon>Sar</taxon>
        <taxon>Stramenopiles</taxon>
        <taxon>Oomycota</taxon>
        <taxon>Peronosporomycetes</taxon>
        <taxon>Peronosporales</taxon>
        <taxon>Peronosporaceae</taxon>
        <taxon>Phytophthora</taxon>
    </lineage>
</organism>
<dbReference type="EMBL" id="RCMK01000156">
    <property type="protein sequence ID" value="KAG2946517.1"/>
    <property type="molecule type" value="Genomic_DNA"/>
</dbReference>
<reference evidence="1" key="1">
    <citation type="submission" date="2018-10" db="EMBL/GenBank/DDBJ databases">
        <title>Effector identification in a new, highly contiguous assembly of the strawberry crown rot pathogen Phytophthora cactorum.</title>
        <authorList>
            <person name="Armitage A.D."/>
            <person name="Nellist C.F."/>
            <person name="Bates H."/>
            <person name="Vickerstaff R.J."/>
            <person name="Harrison R.J."/>
        </authorList>
    </citation>
    <scope>NUCLEOTIDE SEQUENCE</scope>
    <source>
        <strain evidence="1">4040</strain>
    </source>
</reference>
<evidence type="ECO:0000313" key="1">
    <source>
        <dbReference type="EMBL" id="KAG2946517.1"/>
    </source>
</evidence>
<protein>
    <submittedName>
        <fullName evidence="1">Uncharacterized protein</fullName>
    </submittedName>
</protein>
<proteinExistence type="predicted"/>
<evidence type="ECO:0000313" key="2">
    <source>
        <dbReference type="Proteomes" id="UP000736787"/>
    </source>
</evidence>
<dbReference type="AlphaFoldDB" id="A0A8T1E5R4"/>
<accession>A0A8T1E5R4</accession>
<dbReference type="Proteomes" id="UP000736787">
    <property type="component" value="Unassembled WGS sequence"/>
</dbReference>
<gene>
    <name evidence="1" type="ORF">PC117_g7575</name>
</gene>